<proteinExistence type="predicted"/>
<dbReference type="PANTHER" id="PTHR12526">
    <property type="entry name" value="GLYCOSYLTRANSFERASE"/>
    <property type="match status" value="1"/>
</dbReference>
<reference evidence="2 3" key="1">
    <citation type="journal article" date="2019" name="Int. J. Syst. Evol. Microbiol.">
        <title>The Global Catalogue of Microorganisms (GCM) 10K type strain sequencing project: providing services to taxonomists for standard genome sequencing and annotation.</title>
        <authorList>
            <consortium name="The Broad Institute Genomics Platform"/>
            <consortium name="The Broad Institute Genome Sequencing Center for Infectious Disease"/>
            <person name="Wu L."/>
            <person name="Ma J."/>
        </authorList>
    </citation>
    <scope>NUCLEOTIDE SEQUENCE [LARGE SCALE GENOMIC DNA]</scope>
    <source>
        <strain evidence="2 3">JCM 17504</strain>
    </source>
</reference>
<sequence length="377" mass="42988">MSDNLSSVAILHDRFPQIGGGEKFAIEAARTLDAPIYTMYVYPGTEIPNDVRVIPIKQEKYARGPSKHLLAWKNEGSNPFETLSVAMDMTDAHPDLTEYDVILGSAPLSKHYVPTVDQTIIHYPHSPPRWLYDLYRDRMASFDYPGIRFALKAYAKWWRALDKEANDYVDTFIANSELIRDRIRRYYQRDAEVVYPPVTGDWRNESDEGYFVTWSRLAPEKRMPLLAEAFTELNERLIVAGDGADREQLERIARGHDNIEVRGFVEDIESLVACSTAVVYAPVQEDFGLVGAEALMAGKPLLGVNEGFTKYQVEEGVTGELFEPTVESIRKAVRSFDSEEYDEKTIQNHAEQYSYESFQSGLRNTVERTAGENERCR</sequence>
<dbReference type="RefSeq" id="WP_227775608.1">
    <property type="nucleotide sequence ID" value="NZ_BAABKX010000001.1"/>
</dbReference>
<organism evidence="2 3">
    <name type="scientific">Haladaptatus pallidirubidus</name>
    <dbReference type="NCBI Taxonomy" id="1008152"/>
    <lineage>
        <taxon>Archaea</taxon>
        <taxon>Methanobacteriati</taxon>
        <taxon>Methanobacteriota</taxon>
        <taxon>Stenosarchaea group</taxon>
        <taxon>Halobacteria</taxon>
        <taxon>Halobacteriales</taxon>
        <taxon>Haladaptataceae</taxon>
        <taxon>Haladaptatus</taxon>
    </lineage>
</organism>
<dbReference type="PANTHER" id="PTHR12526:SF584">
    <property type="entry name" value="GLYCOSYLTRANSFERASE"/>
    <property type="match status" value="1"/>
</dbReference>
<dbReference type="GeneID" id="68611368"/>
<keyword evidence="3" id="KW-1185">Reference proteome</keyword>
<dbReference type="AlphaFoldDB" id="A0AAV3UCS5"/>
<comment type="caution">
    <text evidence="2">The sequence shown here is derived from an EMBL/GenBank/DDBJ whole genome shotgun (WGS) entry which is preliminary data.</text>
</comment>
<name>A0AAV3UCS5_9EURY</name>
<dbReference type="SUPFAM" id="SSF53756">
    <property type="entry name" value="UDP-Glycosyltransferase/glycogen phosphorylase"/>
    <property type="match status" value="1"/>
</dbReference>
<dbReference type="Gene3D" id="3.40.50.2000">
    <property type="entry name" value="Glycogen Phosphorylase B"/>
    <property type="match status" value="2"/>
</dbReference>
<feature type="domain" description="Glycosyl transferase family 1" evidence="1">
    <location>
        <begin position="205"/>
        <end position="348"/>
    </location>
</feature>
<dbReference type="GO" id="GO:0016757">
    <property type="term" value="F:glycosyltransferase activity"/>
    <property type="evidence" value="ECO:0007669"/>
    <property type="project" value="InterPro"/>
</dbReference>
<dbReference type="EMBL" id="BAABKX010000001">
    <property type="protein sequence ID" value="GAA5043465.1"/>
    <property type="molecule type" value="Genomic_DNA"/>
</dbReference>
<dbReference type="Proteomes" id="UP001501729">
    <property type="component" value="Unassembled WGS sequence"/>
</dbReference>
<accession>A0AAV3UCS5</accession>
<dbReference type="Pfam" id="PF00534">
    <property type="entry name" value="Glycos_transf_1"/>
    <property type="match status" value="1"/>
</dbReference>
<protein>
    <submittedName>
        <fullName evidence="2">Glycosyltransferase family 4 protein</fullName>
    </submittedName>
</protein>
<dbReference type="InterPro" id="IPR001296">
    <property type="entry name" value="Glyco_trans_1"/>
</dbReference>
<evidence type="ECO:0000259" key="1">
    <source>
        <dbReference type="Pfam" id="PF00534"/>
    </source>
</evidence>
<gene>
    <name evidence="2" type="ORF">GCM10025751_08190</name>
</gene>
<evidence type="ECO:0000313" key="3">
    <source>
        <dbReference type="Proteomes" id="UP001501729"/>
    </source>
</evidence>
<evidence type="ECO:0000313" key="2">
    <source>
        <dbReference type="EMBL" id="GAA5043465.1"/>
    </source>
</evidence>